<feature type="transmembrane region" description="Helical" evidence="1">
    <location>
        <begin position="240"/>
        <end position="261"/>
    </location>
</feature>
<evidence type="ECO:0000313" key="3">
    <source>
        <dbReference type="Proteomes" id="UP000032076"/>
    </source>
</evidence>
<dbReference type="RefSeq" id="WP_041902351.1">
    <property type="nucleotide sequence ID" value="NZ_JAQEZG010000030.1"/>
</dbReference>
<dbReference type="EMBL" id="JXLU01000043">
    <property type="protein sequence ID" value="KIO73409.1"/>
    <property type="molecule type" value="Genomic_DNA"/>
</dbReference>
<gene>
    <name evidence="2" type="ORF">B4167_2132</name>
</gene>
<feature type="transmembrane region" description="Helical" evidence="1">
    <location>
        <begin position="21"/>
        <end position="39"/>
    </location>
</feature>
<keyword evidence="1" id="KW-1133">Transmembrane helix</keyword>
<keyword evidence="1" id="KW-0812">Transmembrane</keyword>
<evidence type="ECO:0000256" key="1">
    <source>
        <dbReference type="SAM" id="Phobius"/>
    </source>
</evidence>
<feature type="transmembrane region" description="Helical" evidence="1">
    <location>
        <begin position="106"/>
        <end position="134"/>
    </location>
</feature>
<feature type="transmembrane region" description="Helical" evidence="1">
    <location>
        <begin position="199"/>
        <end position="225"/>
    </location>
</feature>
<dbReference type="Proteomes" id="UP000032076">
    <property type="component" value="Unassembled WGS sequence"/>
</dbReference>
<feature type="transmembrane region" description="Helical" evidence="1">
    <location>
        <begin position="169"/>
        <end position="192"/>
    </location>
</feature>
<name>A0ABD4A8J4_9BACI</name>
<organism evidence="2 3">
    <name type="scientific">Caldibacillus thermoamylovorans</name>
    <dbReference type="NCBI Taxonomy" id="35841"/>
    <lineage>
        <taxon>Bacteria</taxon>
        <taxon>Bacillati</taxon>
        <taxon>Bacillota</taxon>
        <taxon>Bacilli</taxon>
        <taxon>Bacillales</taxon>
        <taxon>Bacillaceae</taxon>
        <taxon>Caldibacillus</taxon>
    </lineage>
</organism>
<reference evidence="2 3" key="1">
    <citation type="submission" date="2015-01" db="EMBL/GenBank/DDBJ databases">
        <title>Draft Genome Sequences of Four Bacillus thermoamylovorans Strains, Isolated From Food Products.</title>
        <authorList>
            <person name="Krawcyk A.O."/>
            <person name="Berendsen E.M."/>
            <person name="Eijlander R.T."/>
            <person name="de Jong A."/>
            <person name="Wells-Bennik M."/>
            <person name="Kuipers O.P."/>
        </authorList>
    </citation>
    <scope>NUCLEOTIDE SEQUENCE [LARGE SCALE GENOMIC DNA]</scope>
    <source>
        <strain evidence="2 3">B4167</strain>
    </source>
</reference>
<dbReference type="AlphaFoldDB" id="A0ABD4A8J4"/>
<sequence length="267" mass="30233">MKQFNFIPIVTRQLYLIKKTWLIATIYASIVLFALLLISKPIDESIKSGIFDLLADIGGVNGSTNHFMLMFVAIPVTVTILTALIKNIESAKIALSLGSRFRIYHALVFSALGFSLIFTIFIFLFSFLCGSLFVGFENAWLMPEGRISNLLRDSDKFQAIIPNLETYKVVLTLVITKFLSFIMLSFCVLFLYQLVKKSSVIMIILLILAGIDQTGVLGFPIFTWFGTLNIYNWLAPMTTVYHSVFLIALSLILYVVTGWLYERKDFI</sequence>
<protein>
    <recommendedName>
        <fullName evidence="4">ABC transporter permease</fullName>
    </recommendedName>
</protein>
<evidence type="ECO:0000313" key="2">
    <source>
        <dbReference type="EMBL" id="KIO73409.1"/>
    </source>
</evidence>
<keyword evidence="1" id="KW-0472">Membrane</keyword>
<comment type="caution">
    <text evidence="2">The sequence shown here is derived from an EMBL/GenBank/DDBJ whole genome shotgun (WGS) entry which is preliminary data.</text>
</comment>
<feature type="transmembrane region" description="Helical" evidence="1">
    <location>
        <begin position="67"/>
        <end position="85"/>
    </location>
</feature>
<evidence type="ECO:0008006" key="4">
    <source>
        <dbReference type="Google" id="ProtNLM"/>
    </source>
</evidence>
<proteinExistence type="predicted"/>
<accession>A0ABD4A8J4</accession>